<evidence type="ECO:0000256" key="1">
    <source>
        <dbReference type="SAM" id="MobiDB-lite"/>
    </source>
</evidence>
<protein>
    <submittedName>
        <fullName evidence="2">Uncharacterized protein</fullName>
    </submittedName>
</protein>
<sequence length="280" mass="30984">MDQQARTIESQLMDVPVAGQANVQPISRKELRRLVVDFYKDVARLHRKVEMSSRDAIFKSLPCYSAEALVMAESQSAPSQPSQSGGSSSGADAQNAPEDTGEQMGLLFTGALGSHITTNAALLLNTRNLTGEHIVNAMRTWENLNRLDTVSLDFPFERLSGVFHNNASSVSFDSEDTCSLQGRNDTVCAPGEYSGATRLLGGMCSWNHFAPGAQEGASRWQSLRIRAGFLPYSPLPSRIPIVGYICEFYDLYLKLSWYNEFWELQNDYDNKRANLGISDP</sequence>
<accession>A0AAD5VB31</accession>
<dbReference type="EMBL" id="JANAWD010000019">
    <property type="protein sequence ID" value="KAJ3490985.1"/>
    <property type="molecule type" value="Genomic_DNA"/>
</dbReference>
<name>A0AAD5VB31_9APHY</name>
<comment type="caution">
    <text evidence="2">The sequence shown here is derived from an EMBL/GenBank/DDBJ whole genome shotgun (WGS) entry which is preliminary data.</text>
</comment>
<feature type="region of interest" description="Disordered" evidence="1">
    <location>
        <begin position="72"/>
        <end position="99"/>
    </location>
</feature>
<evidence type="ECO:0000313" key="3">
    <source>
        <dbReference type="Proteomes" id="UP001212997"/>
    </source>
</evidence>
<keyword evidence="3" id="KW-1185">Reference proteome</keyword>
<dbReference type="Proteomes" id="UP001212997">
    <property type="component" value="Unassembled WGS sequence"/>
</dbReference>
<dbReference type="AlphaFoldDB" id="A0AAD5VB31"/>
<gene>
    <name evidence="2" type="ORF">NLI96_g1047</name>
</gene>
<organism evidence="2 3">
    <name type="scientific">Meripilus lineatus</name>
    <dbReference type="NCBI Taxonomy" id="2056292"/>
    <lineage>
        <taxon>Eukaryota</taxon>
        <taxon>Fungi</taxon>
        <taxon>Dikarya</taxon>
        <taxon>Basidiomycota</taxon>
        <taxon>Agaricomycotina</taxon>
        <taxon>Agaricomycetes</taxon>
        <taxon>Polyporales</taxon>
        <taxon>Meripilaceae</taxon>
        <taxon>Meripilus</taxon>
    </lineage>
</organism>
<feature type="compositionally biased region" description="Low complexity" evidence="1">
    <location>
        <begin position="74"/>
        <end position="91"/>
    </location>
</feature>
<evidence type="ECO:0000313" key="2">
    <source>
        <dbReference type="EMBL" id="KAJ3490985.1"/>
    </source>
</evidence>
<reference evidence="2" key="1">
    <citation type="submission" date="2022-07" db="EMBL/GenBank/DDBJ databases">
        <title>Genome Sequence of Physisporinus lineatus.</title>
        <authorList>
            <person name="Buettner E."/>
        </authorList>
    </citation>
    <scope>NUCLEOTIDE SEQUENCE</scope>
    <source>
        <strain evidence="2">VT162</strain>
    </source>
</reference>
<proteinExistence type="predicted"/>